<dbReference type="EMBL" id="MN739664">
    <property type="protein sequence ID" value="QHT19268.1"/>
    <property type="molecule type" value="Genomic_DNA"/>
</dbReference>
<accession>A0A6C0DQR7</accession>
<evidence type="ECO:0000313" key="1">
    <source>
        <dbReference type="EMBL" id="QHT19268.1"/>
    </source>
</evidence>
<organism evidence="1">
    <name type="scientific">viral metagenome</name>
    <dbReference type="NCBI Taxonomy" id="1070528"/>
    <lineage>
        <taxon>unclassified sequences</taxon>
        <taxon>metagenomes</taxon>
        <taxon>organismal metagenomes</taxon>
    </lineage>
</organism>
<sequence length="99" mass="11296">MYELRFYQNHIQTGSTLIEARDEALNLLVACTERYTHTDGFYVDESVSDVYTVVDLSSTGWVIKLAGPIDTVFKKELTHRFANLLNKWLTPKSQAPPSE</sequence>
<proteinExistence type="predicted"/>
<dbReference type="AlphaFoldDB" id="A0A6C0DQR7"/>
<protein>
    <submittedName>
        <fullName evidence="1">Uncharacterized protein</fullName>
    </submittedName>
</protein>
<name>A0A6C0DQR7_9ZZZZ</name>
<reference evidence="1" key="1">
    <citation type="journal article" date="2020" name="Nature">
        <title>Giant virus diversity and host interactions through global metagenomics.</title>
        <authorList>
            <person name="Schulz F."/>
            <person name="Roux S."/>
            <person name="Paez-Espino D."/>
            <person name="Jungbluth S."/>
            <person name="Walsh D.A."/>
            <person name="Denef V.J."/>
            <person name="McMahon K.D."/>
            <person name="Konstantinidis K.T."/>
            <person name="Eloe-Fadrosh E.A."/>
            <person name="Kyrpides N.C."/>
            <person name="Woyke T."/>
        </authorList>
    </citation>
    <scope>NUCLEOTIDE SEQUENCE</scope>
    <source>
        <strain evidence="1">GVMAG-M-3300023174-57</strain>
    </source>
</reference>